<keyword evidence="1" id="KW-0812">Transmembrane</keyword>
<feature type="domain" description="HAMP" evidence="2">
    <location>
        <begin position="313"/>
        <end position="356"/>
    </location>
</feature>
<evidence type="ECO:0000313" key="6">
    <source>
        <dbReference type="Proteomes" id="UP000240624"/>
    </source>
</evidence>
<accession>A0A1X7A030</accession>
<keyword evidence="6" id="KW-1185">Reference proteome</keyword>
<protein>
    <submittedName>
        <fullName evidence="4">HAMP domain protein</fullName>
    </submittedName>
    <submittedName>
        <fullName evidence="3">HAMP domain-containing protein</fullName>
    </submittedName>
</protein>
<evidence type="ECO:0000313" key="5">
    <source>
        <dbReference type="Proteomes" id="UP000193495"/>
    </source>
</evidence>
<dbReference type="Gene3D" id="6.10.340.10">
    <property type="match status" value="1"/>
</dbReference>
<proteinExistence type="predicted"/>
<dbReference type="EMBL" id="PYGB01000012">
    <property type="protein sequence ID" value="PSK82562.1"/>
    <property type="molecule type" value="Genomic_DNA"/>
</dbReference>
<dbReference type="OrthoDB" id="9812260at2"/>
<evidence type="ECO:0000259" key="2">
    <source>
        <dbReference type="Pfam" id="PF00672"/>
    </source>
</evidence>
<reference evidence="3 6" key="2">
    <citation type="submission" date="2018-03" db="EMBL/GenBank/DDBJ databases">
        <title>Genomic Encyclopedia of Archaeal and Bacterial Type Strains, Phase II (KMG-II): from individual species to whole genera.</title>
        <authorList>
            <person name="Goeker M."/>
        </authorList>
    </citation>
    <scope>NUCLEOTIDE SEQUENCE [LARGE SCALE GENOMIC DNA]</scope>
    <source>
        <strain evidence="3 6">DSM 29956</strain>
    </source>
</reference>
<evidence type="ECO:0000313" key="3">
    <source>
        <dbReference type="EMBL" id="PSK82562.1"/>
    </source>
</evidence>
<dbReference type="EMBL" id="FWFY01000012">
    <property type="protein sequence ID" value="SLN66304.1"/>
    <property type="molecule type" value="Genomic_DNA"/>
</dbReference>
<feature type="transmembrane region" description="Helical" evidence="1">
    <location>
        <begin position="296"/>
        <end position="319"/>
    </location>
</feature>
<keyword evidence="1" id="KW-1133">Transmembrane helix</keyword>
<dbReference type="GO" id="GO:0016020">
    <property type="term" value="C:membrane"/>
    <property type="evidence" value="ECO:0007669"/>
    <property type="project" value="InterPro"/>
</dbReference>
<sequence length="362" mass="39576">MHRNPGFRLPSLSTALFAFVTFFALVGFAAMALLAERRLESVESGVQSESVYLRGEALRMNFAKALGREWNSVKAVAGTLRMQSIDAARPRLTAISRISDSIAWAGIADASGKLVASSRPLLEGQDVSGSLWFRRGLGGNFIGAAETDDRLARLVPAETEGPVQYLDLSVAIHDDEGRAEGVLIYRLNVAWVQNYLVESAEVLDLDLFMVDGRGRVLFEHTEEFDQPLSPRARQVVASGQQGTFRVAQDADHDAFLALLPKVVTGEMASLDWRLVARVPTRIAGFGLGSFVLSADILWLLLGFGTALLLGTALFSRYFLRPLRVLSREAQAIAEGRDTYPAEQHSSREAETLASAIVRIQRA</sequence>
<reference evidence="4 5" key="1">
    <citation type="submission" date="2017-03" db="EMBL/GenBank/DDBJ databases">
        <authorList>
            <person name="Afonso C.L."/>
            <person name="Miller P.J."/>
            <person name="Scott M.A."/>
            <person name="Spackman E."/>
            <person name="Goraichik I."/>
            <person name="Dimitrov K.M."/>
            <person name="Suarez D.L."/>
            <person name="Swayne D.E."/>
        </authorList>
    </citation>
    <scope>NUCLEOTIDE SEQUENCE [LARGE SCALE GENOMIC DNA]</scope>
    <source>
        <strain evidence="4 5">CECT 8367</strain>
    </source>
</reference>
<keyword evidence="1" id="KW-0472">Membrane</keyword>
<dbReference type="Pfam" id="PF00672">
    <property type="entry name" value="HAMP"/>
    <property type="match status" value="1"/>
</dbReference>
<dbReference type="GO" id="GO:0007165">
    <property type="term" value="P:signal transduction"/>
    <property type="evidence" value="ECO:0007669"/>
    <property type="project" value="InterPro"/>
</dbReference>
<dbReference type="InterPro" id="IPR003660">
    <property type="entry name" value="HAMP_dom"/>
</dbReference>
<feature type="transmembrane region" description="Helical" evidence="1">
    <location>
        <begin position="12"/>
        <end position="34"/>
    </location>
</feature>
<dbReference type="CDD" id="cd06225">
    <property type="entry name" value="HAMP"/>
    <property type="match status" value="1"/>
</dbReference>
<dbReference type="Proteomes" id="UP000193495">
    <property type="component" value="Unassembled WGS sequence"/>
</dbReference>
<dbReference type="AlphaFoldDB" id="A0A1X7A030"/>
<evidence type="ECO:0000256" key="1">
    <source>
        <dbReference type="SAM" id="Phobius"/>
    </source>
</evidence>
<organism evidence="4 5">
    <name type="scientific">Limimaricola soesokkakensis</name>
    <dbReference type="NCBI Taxonomy" id="1343159"/>
    <lineage>
        <taxon>Bacteria</taxon>
        <taxon>Pseudomonadati</taxon>
        <taxon>Pseudomonadota</taxon>
        <taxon>Alphaproteobacteria</taxon>
        <taxon>Rhodobacterales</taxon>
        <taxon>Paracoccaceae</taxon>
        <taxon>Limimaricola</taxon>
    </lineage>
</organism>
<dbReference type="RefSeq" id="WP_085897582.1">
    <property type="nucleotide sequence ID" value="NZ_FWFY01000012.1"/>
</dbReference>
<dbReference type="Proteomes" id="UP000240624">
    <property type="component" value="Unassembled WGS sequence"/>
</dbReference>
<dbReference type="Gene3D" id="3.30.450.20">
    <property type="entry name" value="PAS domain"/>
    <property type="match status" value="1"/>
</dbReference>
<name>A0A1X7A030_9RHOB</name>
<evidence type="ECO:0000313" key="4">
    <source>
        <dbReference type="EMBL" id="SLN66304.1"/>
    </source>
</evidence>
<gene>
    <name evidence="3" type="ORF">CLV79_11279</name>
    <name evidence="4" type="ORF">LOS8367_03276</name>
</gene>